<accession>A7HNY5</accession>
<sequence length="586" mass="66092">MNKLSNKRYKIAFISFVLILSILIFKIWNNIYTNQYAINSKVVALRGNIYDSRGRLLATSEVVYTAYLDIRYLKAIAGNAFKRDPDFIKMLSNFGLSEKLVDLDNKNILRLGSFSKREEIQKKIPPQYLKFVNIEQEERRISIQDFALNFIVGRTEQRCGISGAEAYFDKLLRPIRDGIISISYSSFIGNRVKSVRIEPENGKDIRLTIDISLQKKLYDFAKKYQLEKQATEVGILLMESKTGKIRVALTTQSWPTYYMGYLEPGSTIKPILFAAALELGLVTPETNFYCPGYIKPIEGLDLTIKDLEKHENITLYDGLVHSCNVVSILTTKKIIDTYGQEKLYEILTSFGFGKETGIELLGEIPGKLNPPDKWYRADWAFIGIGQSIGVTPIQLLAAFNSIVNDGIYVSPTLDESGEIRTKKILSADTAKIVKTMLLDVVEKGTGVNAKVDEIKILGKTGTAQKNGKKDVTALFIGQVKLDKEYTILVWVDSPQKEKLSSIVAAPLFKNVVEELIQYQTKNSQNSNNAEIPNIKGWTIKQLISLANEKKLNIKIHEKGLYVDKYEFEITSEGTALNVWLSDLPPL</sequence>
<protein>
    <submittedName>
        <fullName evidence="5">Penicillin-binding protein transpeptidase</fullName>
    </submittedName>
</protein>
<dbReference type="InterPro" id="IPR001460">
    <property type="entry name" value="PCN-bd_Tpept"/>
</dbReference>
<dbReference type="Pfam" id="PF00905">
    <property type="entry name" value="Transpeptidase"/>
    <property type="match status" value="1"/>
</dbReference>
<dbReference type="EMBL" id="CP000771">
    <property type="protein sequence ID" value="ABS61618.1"/>
    <property type="molecule type" value="Genomic_DNA"/>
</dbReference>
<evidence type="ECO:0000313" key="6">
    <source>
        <dbReference type="Proteomes" id="UP000002415"/>
    </source>
</evidence>
<dbReference type="AlphaFoldDB" id="A7HNY5"/>
<dbReference type="InterPro" id="IPR036138">
    <property type="entry name" value="PBP_dimer_sf"/>
</dbReference>
<keyword evidence="2 3" id="KW-0472">Membrane</keyword>
<dbReference type="Gene3D" id="3.40.710.10">
    <property type="entry name" value="DD-peptidase/beta-lactamase superfamily"/>
    <property type="match status" value="1"/>
</dbReference>
<evidence type="ECO:0000256" key="3">
    <source>
        <dbReference type="SAM" id="Phobius"/>
    </source>
</evidence>
<evidence type="ECO:0000256" key="2">
    <source>
        <dbReference type="ARBA" id="ARBA00023136"/>
    </source>
</evidence>
<dbReference type="InterPro" id="IPR012338">
    <property type="entry name" value="Beta-lactam/transpept-like"/>
</dbReference>
<feature type="domain" description="Penicillin-binding protein transpeptidase" evidence="4">
    <location>
        <begin position="234"/>
        <end position="512"/>
    </location>
</feature>
<dbReference type="InterPro" id="IPR050515">
    <property type="entry name" value="Beta-lactam/transpept"/>
</dbReference>
<dbReference type="KEGG" id="fno:Fnod_1785"/>
<dbReference type="eggNOG" id="COG0768">
    <property type="taxonomic scope" value="Bacteria"/>
</dbReference>
<dbReference type="Gene3D" id="3.90.1310.10">
    <property type="entry name" value="Penicillin-binding protein 2a (Domain 2)"/>
    <property type="match status" value="1"/>
</dbReference>
<keyword evidence="3" id="KW-0812">Transmembrane</keyword>
<gene>
    <name evidence="5" type="ordered locus">Fnod_1785</name>
</gene>
<feature type="transmembrane region" description="Helical" evidence="3">
    <location>
        <begin position="12"/>
        <end position="28"/>
    </location>
</feature>
<evidence type="ECO:0000256" key="1">
    <source>
        <dbReference type="ARBA" id="ARBA00004370"/>
    </source>
</evidence>
<dbReference type="RefSeq" id="WP_011994909.1">
    <property type="nucleotide sequence ID" value="NC_009718.1"/>
</dbReference>
<keyword evidence="3" id="KW-1133">Transmembrane helix</keyword>
<dbReference type="GO" id="GO:0005886">
    <property type="term" value="C:plasma membrane"/>
    <property type="evidence" value="ECO:0007669"/>
    <property type="project" value="TreeGrafter"/>
</dbReference>
<reference evidence="5 6" key="2">
    <citation type="journal article" date="2009" name="Proc. Natl. Acad. Sci. U.S.A.">
        <title>On the chimeric nature, thermophilic origin, and phylogenetic placement of the Thermotogales.</title>
        <authorList>
            <person name="Zhaxybayeva O."/>
            <person name="Swithers K.S."/>
            <person name="Lapierre P."/>
            <person name="Fournier G.P."/>
            <person name="Bickhart D.M."/>
            <person name="DeBoy R.T."/>
            <person name="Nelson K.E."/>
            <person name="Nesbo C.L."/>
            <person name="Doolittle W.F."/>
            <person name="Gogarten J.P."/>
            <person name="Noll K.M."/>
        </authorList>
    </citation>
    <scope>NUCLEOTIDE SEQUENCE [LARGE SCALE GENOMIC DNA]</scope>
    <source>
        <strain evidence="6">ATCC 35602 / DSM 5306 / Rt17-B1</strain>
    </source>
</reference>
<proteinExistence type="predicted"/>
<comment type="subcellular location">
    <subcellularLocation>
        <location evidence="1">Membrane</location>
    </subcellularLocation>
</comment>
<dbReference type="SUPFAM" id="SSF56519">
    <property type="entry name" value="Penicillin binding protein dimerisation domain"/>
    <property type="match status" value="1"/>
</dbReference>
<evidence type="ECO:0000259" key="4">
    <source>
        <dbReference type="Pfam" id="PF00905"/>
    </source>
</evidence>
<dbReference type="GO" id="GO:0071555">
    <property type="term" value="P:cell wall organization"/>
    <property type="evidence" value="ECO:0007669"/>
    <property type="project" value="TreeGrafter"/>
</dbReference>
<dbReference type="Proteomes" id="UP000002415">
    <property type="component" value="Chromosome"/>
</dbReference>
<name>A7HNY5_FERNB</name>
<reference evidence="5 6" key="1">
    <citation type="submission" date="2007-07" db="EMBL/GenBank/DDBJ databases">
        <title>Complete sequence of Fervidobacterium nodosum Rt17-B1.</title>
        <authorList>
            <consortium name="US DOE Joint Genome Institute"/>
            <person name="Copeland A."/>
            <person name="Lucas S."/>
            <person name="Lapidus A."/>
            <person name="Barry K."/>
            <person name="Glavina del Rio T."/>
            <person name="Dalin E."/>
            <person name="Tice H."/>
            <person name="Pitluck S."/>
            <person name="Saunders E."/>
            <person name="Brettin T."/>
            <person name="Bruce D."/>
            <person name="Detter J.C."/>
            <person name="Han C."/>
            <person name="Schmutz J."/>
            <person name="Larimer F."/>
            <person name="Land M."/>
            <person name="Hauser L."/>
            <person name="Kyrpides N."/>
            <person name="Mikhailova N."/>
            <person name="Nelson K."/>
            <person name="Gogarten J.P."/>
            <person name="Noll K."/>
            <person name="Richardson P."/>
        </authorList>
    </citation>
    <scope>NUCLEOTIDE SEQUENCE [LARGE SCALE GENOMIC DNA]</scope>
    <source>
        <strain evidence="6">ATCC 35602 / DSM 5306 / Rt17-B1</strain>
    </source>
</reference>
<dbReference type="GO" id="GO:0008658">
    <property type="term" value="F:penicillin binding"/>
    <property type="evidence" value="ECO:0007669"/>
    <property type="project" value="InterPro"/>
</dbReference>
<keyword evidence="6" id="KW-1185">Reference proteome</keyword>
<evidence type="ECO:0000313" key="5">
    <source>
        <dbReference type="EMBL" id="ABS61618.1"/>
    </source>
</evidence>
<dbReference type="PANTHER" id="PTHR30627">
    <property type="entry name" value="PEPTIDOGLYCAN D,D-TRANSPEPTIDASE"/>
    <property type="match status" value="1"/>
</dbReference>
<dbReference type="SUPFAM" id="SSF56601">
    <property type="entry name" value="beta-lactamase/transpeptidase-like"/>
    <property type="match status" value="1"/>
</dbReference>
<dbReference type="Gene3D" id="3.30.450.330">
    <property type="match status" value="1"/>
</dbReference>
<dbReference type="STRING" id="381764.Fnod_1785"/>
<organism evidence="5 6">
    <name type="scientific">Fervidobacterium nodosum (strain ATCC 35602 / DSM 5306 / Rt17-B1)</name>
    <dbReference type="NCBI Taxonomy" id="381764"/>
    <lineage>
        <taxon>Bacteria</taxon>
        <taxon>Thermotogati</taxon>
        <taxon>Thermotogota</taxon>
        <taxon>Thermotogae</taxon>
        <taxon>Thermotogales</taxon>
        <taxon>Fervidobacteriaceae</taxon>
        <taxon>Fervidobacterium</taxon>
    </lineage>
</organism>
<dbReference type="HOGENOM" id="CLU_009289_6_0_0"/>
<dbReference type="PANTHER" id="PTHR30627:SF1">
    <property type="entry name" value="PEPTIDOGLYCAN D,D-TRANSPEPTIDASE FTSI"/>
    <property type="match status" value="1"/>
</dbReference>